<dbReference type="Proteomes" id="UP001161247">
    <property type="component" value="Chromosome 6"/>
</dbReference>
<evidence type="ECO:0000313" key="1">
    <source>
        <dbReference type="EMBL" id="CAI9109332.1"/>
    </source>
</evidence>
<dbReference type="AlphaFoldDB" id="A0AAV1DNA8"/>
<accession>A0AAV1DNA8</accession>
<gene>
    <name evidence="1" type="ORF">OLC1_LOCUS17257</name>
</gene>
<reference evidence="1" key="1">
    <citation type="submission" date="2023-03" db="EMBL/GenBank/DDBJ databases">
        <authorList>
            <person name="Julca I."/>
        </authorList>
    </citation>
    <scope>NUCLEOTIDE SEQUENCE</scope>
</reference>
<organism evidence="1 2">
    <name type="scientific">Oldenlandia corymbosa var. corymbosa</name>
    <dbReference type="NCBI Taxonomy" id="529605"/>
    <lineage>
        <taxon>Eukaryota</taxon>
        <taxon>Viridiplantae</taxon>
        <taxon>Streptophyta</taxon>
        <taxon>Embryophyta</taxon>
        <taxon>Tracheophyta</taxon>
        <taxon>Spermatophyta</taxon>
        <taxon>Magnoliopsida</taxon>
        <taxon>eudicotyledons</taxon>
        <taxon>Gunneridae</taxon>
        <taxon>Pentapetalae</taxon>
        <taxon>asterids</taxon>
        <taxon>lamiids</taxon>
        <taxon>Gentianales</taxon>
        <taxon>Rubiaceae</taxon>
        <taxon>Rubioideae</taxon>
        <taxon>Spermacoceae</taxon>
        <taxon>Hedyotis-Oldenlandia complex</taxon>
        <taxon>Oldenlandia</taxon>
    </lineage>
</organism>
<proteinExistence type="predicted"/>
<name>A0AAV1DNA8_OLDCO</name>
<evidence type="ECO:0000313" key="2">
    <source>
        <dbReference type="Proteomes" id="UP001161247"/>
    </source>
</evidence>
<sequence length="85" mass="9329">MAGKAGLMVVTVVTAADLQQQTVDLRSVGLLAGTQILDIRVSICICQDRMGAARCVKFWRDSYFCGRLRRRGEEHSGGGSRIRSE</sequence>
<protein>
    <submittedName>
        <fullName evidence="1">OLC1v1009136C1</fullName>
    </submittedName>
</protein>
<keyword evidence="2" id="KW-1185">Reference proteome</keyword>
<dbReference type="EMBL" id="OX459123">
    <property type="protein sequence ID" value="CAI9109332.1"/>
    <property type="molecule type" value="Genomic_DNA"/>
</dbReference>